<evidence type="ECO:0000259" key="14">
    <source>
        <dbReference type="Pfam" id="PF00593"/>
    </source>
</evidence>
<dbReference type="PROSITE" id="PS52016">
    <property type="entry name" value="TONB_DEPENDENT_REC_3"/>
    <property type="match status" value="1"/>
</dbReference>
<keyword evidence="17" id="KW-1185">Reference proteome</keyword>
<dbReference type="eggNOG" id="COG4771">
    <property type="taxonomic scope" value="Bacteria"/>
</dbReference>
<comment type="caution">
    <text evidence="16">The sequence shown here is derived from an EMBL/GenBank/DDBJ whole genome shotgun (WGS) entry which is preliminary data.</text>
</comment>
<evidence type="ECO:0000256" key="7">
    <source>
        <dbReference type="ARBA" id="ARBA00023065"/>
    </source>
</evidence>
<evidence type="ECO:0000313" key="16">
    <source>
        <dbReference type="EMBL" id="ENO88327.1"/>
    </source>
</evidence>
<dbReference type="STRING" id="1123367.GCA_000621305_00559"/>
<evidence type="ECO:0000313" key="17">
    <source>
        <dbReference type="Proteomes" id="UP000013232"/>
    </source>
</evidence>
<comment type="subcellular location">
    <subcellularLocation>
        <location evidence="1 12">Cell outer membrane</location>
        <topology evidence="1 12">Multi-pass membrane protein</topology>
    </subcellularLocation>
</comment>
<dbReference type="InterPro" id="IPR037066">
    <property type="entry name" value="Plug_dom_sf"/>
</dbReference>
<comment type="similarity">
    <text evidence="2 12 13">Belongs to the TonB-dependent receptor family.</text>
</comment>
<evidence type="ECO:0000256" key="3">
    <source>
        <dbReference type="ARBA" id="ARBA00022448"/>
    </source>
</evidence>
<dbReference type="InterPro" id="IPR036942">
    <property type="entry name" value="Beta-barrel_TonB_sf"/>
</dbReference>
<keyword evidence="9 12" id="KW-0472">Membrane</keyword>
<evidence type="ECO:0000256" key="4">
    <source>
        <dbReference type="ARBA" id="ARBA00022452"/>
    </source>
</evidence>
<dbReference type="GO" id="GO:0015344">
    <property type="term" value="F:siderophore uptake transmembrane transporter activity"/>
    <property type="evidence" value="ECO:0007669"/>
    <property type="project" value="TreeGrafter"/>
</dbReference>
<dbReference type="AlphaFoldDB" id="N6Z154"/>
<keyword evidence="10 16" id="KW-0675">Receptor</keyword>
<dbReference type="SUPFAM" id="SSF56935">
    <property type="entry name" value="Porins"/>
    <property type="match status" value="1"/>
</dbReference>
<keyword evidence="6" id="KW-0732">Signal</keyword>
<evidence type="ECO:0000259" key="15">
    <source>
        <dbReference type="Pfam" id="PF07715"/>
    </source>
</evidence>
<evidence type="ECO:0000256" key="6">
    <source>
        <dbReference type="ARBA" id="ARBA00022729"/>
    </source>
</evidence>
<gene>
    <name evidence="16" type="ORF">C666_09090</name>
</gene>
<dbReference type="GO" id="GO:0044718">
    <property type="term" value="P:siderophore transmembrane transport"/>
    <property type="evidence" value="ECO:0007669"/>
    <property type="project" value="TreeGrafter"/>
</dbReference>
<dbReference type="Gene3D" id="2.170.130.10">
    <property type="entry name" value="TonB-dependent receptor, plug domain"/>
    <property type="match status" value="1"/>
</dbReference>
<dbReference type="InterPro" id="IPR039426">
    <property type="entry name" value="TonB-dep_rcpt-like"/>
</dbReference>
<evidence type="ECO:0000256" key="9">
    <source>
        <dbReference type="ARBA" id="ARBA00023136"/>
    </source>
</evidence>
<evidence type="ECO:0000256" key="11">
    <source>
        <dbReference type="ARBA" id="ARBA00023237"/>
    </source>
</evidence>
<dbReference type="Proteomes" id="UP000013232">
    <property type="component" value="Unassembled WGS sequence"/>
</dbReference>
<dbReference type="PANTHER" id="PTHR30069:SF53">
    <property type="entry name" value="COLICIN I RECEPTOR-RELATED"/>
    <property type="match status" value="1"/>
</dbReference>
<proteinExistence type="inferred from homology"/>
<feature type="domain" description="TonB-dependent receptor-like beta-barrel" evidence="14">
    <location>
        <begin position="227"/>
        <end position="666"/>
    </location>
</feature>
<evidence type="ECO:0000256" key="10">
    <source>
        <dbReference type="ARBA" id="ARBA00023170"/>
    </source>
</evidence>
<organism evidence="16 17">
    <name type="scientific">Thauera linaloolentis (strain DSM 12138 / JCM 21573 / CCUG 41526 / CIP 105981 / IAM 15112 / NBRC 102519 / 47Lol)</name>
    <dbReference type="NCBI Taxonomy" id="1123367"/>
    <lineage>
        <taxon>Bacteria</taxon>
        <taxon>Pseudomonadati</taxon>
        <taxon>Pseudomonadota</taxon>
        <taxon>Betaproteobacteria</taxon>
        <taxon>Rhodocyclales</taxon>
        <taxon>Zoogloeaceae</taxon>
        <taxon>Thauera</taxon>
    </lineage>
</organism>
<dbReference type="Pfam" id="PF07715">
    <property type="entry name" value="Plug"/>
    <property type="match status" value="1"/>
</dbReference>
<reference evidence="16 17" key="1">
    <citation type="submission" date="2012-09" db="EMBL/GenBank/DDBJ databases">
        <title>Draft Genome Sequences of 6 Strains from Genus Thauera.</title>
        <authorList>
            <person name="Liu B."/>
            <person name="Shapleigh J.P."/>
            <person name="Frostegard A.H."/>
        </authorList>
    </citation>
    <scope>NUCLEOTIDE SEQUENCE [LARGE SCALE GENOMIC DNA]</scope>
    <source>
        <strain evidence="17">47Lol / DSM 12138</strain>
    </source>
</reference>
<dbReference type="InterPro" id="IPR012910">
    <property type="entry name" value="Plug_dom"/>
</dbReference>
<dbReference type="PANTHER" id="PTHR30069">
    <property type="entry name" value="TONB-DEPENDENT OUTER MEMBRANE RECEPTOR"/>
    <property type="match status" value="1"/>
</dbReference>
<sequence length="702" mass="76758">MKTIADTSARIPAMPRRRAPGLLSVRILAAIGVMASAALVNAQEDSMLSAVVVSASGKQQMVKDAPASISVITREELDKLPAGSVAEAVDRLEGISVKGESPNSGDISIRGMPGEYTLILIDGKRQNTRETMNRGTSGVQANFLPPLDAIERIEVVRGPMGTLYGADAMGGVVNIITRKVPAEWHGSLTLSATRQEHSDLGDSRQADFWVGGPIKADALGLQLYGQYLRRYEDDLFYARPFVSGAHGKRDRSVGAKLSAKLSDRQDLTLDLGTETFSYLREPGHSIAATAAATETRHSRDHVALTHEGRWSFGNSRVALSQEIGKQVDYTDGTRNVARPEVTNTVLDGQLSLPFTRHLLRLGAQYQRGSVSGISQQDAIPGFPAPNVDEVDIDSWALSVEDDFFLTERFTLTAGARLDHHDLYGSHWSPRLYGVYQLDDAWNLRGGVASGFKAPTLRQSVAGYCMTTGGNTPSRGNLCGNPNLDPETSLTQEFGVAWQWAPRASLSATVFNNEFKNKVASYDTGVIDPRMPSRTIYVYDNIDNVTIRGLEMALNFPLTRTLSFDGNYTYVKSKREGGGEFSFDNSSLDGEPLDKTPEHMVKAQLDWTPGDAFSAYLRANYYGKSYWAGFRNGAMNVRERPASATLDVGGQYVFTSALKLKFALLNVTDRMVAVDDRTRATGLDGNWLQDEGRRLWVALNASF</sequence>
<feature type="domain" description="TonB-dependent receptor plug" evidence="15">
    <location>
        <begin position="63"/>
        <end position="172"/>
    </location>
</feature>
<keyword evidence="11 12" id="KW-0998">Cell outer membrane</keyword>
<dbReference type="Gene3D" id="2.40.170.20">
    <property type="entry name" value="TonB-dependent receptor, beta-barrel domain"/>
    <property type="match status" value="1"/>
</dbReference>
<dbReference type="GO" id="GO:0009279">
    <property type="term" value="C:cell outer membrane"/>
    <property type="evidence" value="ECO:0007669"/>
    <property type="project" value="UniProtKB-SubCell"/>
</dbReference>
<dbReference type="RefSeq" id="WP_004337316.1">
    <property type="nucleotide sequence ID" value="NZ_AMXE01000027.1"/>
</dbReference>
<keyword evidence="8 13" id="KW-0798">TonB box</keyword>
<evidence type="ECO:0000256" key="12">
    <source>
        <dbReference type="PROSITE-ProRule" id="PRU01360"/>
    </source>
</evidence>
<evidence type="ECO:0000256" key="1">
    <source>
        <dbReference type="ARBA" id="ARBA00004571"/>
    </source>
</evidence>
<protein>
    <submittedName>
        <fullName evidence="16">TonB-dependent receptor, plug</fullName>
    </submittedName>
</protein>
<dbReference type="EMBL" id="AMXE01000027">
    <property type="protein sequence ID" value="ENO88327.1"/>
    <property type="molecule type" value="Genomic_DNA"/>
</dbReference>
<evidence type="ECO:0000256" key="8">
    <source>
        <dbReference type="ARBA" id="ARBA00023077"/>
    </source>
</evidence>
<dbReference type="InterPro" id="IPR000531">
    <property type="entry name" value="Beta-barrel_TonB"/>
</dbReference>
<keyword evidence="4 12" id="KW-1134">Transmembrane beta strand</keyword>
<keyword evidence="3 12" id="KW-0813">Transport</keyword>
<keyword evidence="7" id="KW-0406">Ion transport</keyword>
<evidence type="ECO:0000256" key="13">
    <source>
        <dbReference type="RuleBase" id="RU003357"/>
    </source>
</evidence>
<name>N6Z154_THAL4</name>
<accession>N6Z154</accession>
<evidence type="ECO:0000256" key="2">
    <source>
        <dbReference type="ARBA" id="ARBA00009810"/>
    </source>
</evidence>
<dbReference type="CDD" id="cd01347">
    <property type="entry name" value="ligand_gated_channel"/>
    <property type="match status" value="1"/>
</dbReference>
<evidence type="ECO:0000256" key="5">
    <source>
        <dbReference type="ARBA" id="ARBA00022692"/>
    </source>
</evidence>
<keyword evidence="5 12" id="KW-0812">Transmembrane</keyword>
<dbReference type="Pfam" id="PF00593">
    <property type="entry name" value="TonB_dep_Rec_b-barrel"/>
    <property type="match status" value="1"/>
</dbReference>